<feature type="transmembrane region" description="Helical" evidence="8">
    <location>
        <begin position="760"/>
        <end position="780"/>
    </location>
</feature>
<dbReference type="PANTHER" id="PTHR42643:SF30">
    <property type="entry name" value="IONOTROPIC RECEPTOR 40A-RELATED"/>
    <property type="match status" value="1"/>
</dbReference>
<feature type="transmembrane region" description="Helical" evidence="8">
    <location>
        <begin position="303"/>
        <end position="327"/>
    </location>
</feature>
<evidence type="ECO:0000313" key="11">
    <source>
        <dbReference type="Proteomes" id="UP000625711"/>
    </source>
</evidence>
<evidence type="ECO:0000256" key="9">
    <source>
        <dbReference type="SAM" id="SignalP"/>
    </source>
</evidence>
<accession>A0A834HRB7</accession>
<feature type="transmembrane region" description="Helical" evidence="8">
    <location>
        <begin position="982"/>
        <end position="1002"/>
    </location>
</feature>
<proteinExistence type="predicted"/>
<evidence type="ECO:0000256" key="2">
    <source>
        <dbReference type="ARBA" id="ARBA00022475"/>
    </source>
</evidence>
<dbReference type="InterPro" id="IPR052192">
    <property type="entry name" value="Insect_Ionotropic_Sensory_Rcpt"/>
</dbReference>
<name>A0A834HRB7_RHYFE</name>
<keyword evidence="11" id="KW-1185">Reference proteome</keyword>
<dbReference type="PANTHER" id="PTHR42643">
    <property type="entry name" value="IONOTROPIC RECEPTOR 20A-RELATED"/>
    <property type="match status" value="1"/>
</dbReference>
<keyword evidence="3 8" id="KW-0812">Transmembrane</keyword>
<feature type="signal peptide" evidence="9">
    <location>
        <begin position="1"/>
        <end position="19"/>
    </location>
</feature>
<keyword evidence="4 8" id="KW-1133">Transmembrane helix</keyword>
<keyword evidence="7" id="KW-0325">Glycoprotein</keyword>
<keyword evidence="9" id="KW-0732">Signal</keyword>
<feature type="transmembrane region" description="Helical" evidence="8">
    <location>
        <begin position="360"/>
        <end position="381"/>
    </location>
</feature>
<evidence type="ECO:0000256" key="5">
    <source>
        <dbReference type="ARBA" id="ARBA00023136"/>
    </source>
</evidence>
<comment type="subcellular location">
    <subcellularLocation>
        <location evidence="1">Cell membrane</location>
        <topology evidence="1">Multi-pass membrane protein</topology>
    </subcellularLocation>
</comment>
<dbReference type="EMBL" id="JAACXV010014439">
    <property type="protein sequence ID" value="KAF7267272.1"/>
    <property type="molecule type" value="Genomic_DNA"/>
</dbReference>
<comment type="caution">
    <text evidence="10">The sequence shown here is derived from an EMBL/GenBank/DDBJ whole genome shotgun (WGS) entry which is preliminary data.</text>
</comment>
<evidence type="ECO:0000256" key="1">
    <source>
        <dbReference type="ARBA" id="ARBA00004651"/>
    </source>
</evidence>
<gene>
    <name evidence="10" type="ORF">GWI33_019463</name>
</gene>
<evidence type="ECO:0000256" key="8">
    <source>
        <dbReference type="SAM" id="Phobius"/>
    </source>
</evidence>
<evidence type="ECO:0000313" key="10">
    <source>
        <dbReference type="EMBL" id="KAF7267272.1"/>
    </source>
</evidence>
<keyword evidence="6" id="KW-0675">Receptor</keyword>
<dbReference type="Proteomes" id="UP000625711">
    <property type="component" value="Unassembled WGS sequence"/>
</dbReference>
<dbReference type="OrthoDB" id="6819047at2759"/>
<feature type="transmembrane region" description="Helical" evidence="8">
    <location>
        <begin position="816"/>
        <end position="837"/>
    </location>
</feature>
<sequence>MNAFVLIFLIGVMVVICNGELMPVSFDPKSPLVRDYAKQNRNFTRGFVLRIQNRCYFNDTLDEYISGLSYPIYLLDYDGSDVLIRDTITVIITVNIYEFSDLKYFVHKLLKTKSFNNLARIRLMLCDGRLNLLVMSRYMWKHRLINYVFVFIDYDGLKVVSYNPFLDMLRENSLEGIREEFTDILSNMHGYPLRILVLANMIPMNDLLEPKLNFDKSLLSSLGRFVNATIETVTIANDVDVLGVGRSVLRYNTTFCSKTTVLRTVDIPERLREVVGWSYPHTCNPIVVLVPHLEDVDEFSLKLIAILLHFCYGTMLSCVMASLNGILTSSREAFSEQVMHYLAVLYRNNVGASSNSRKTFIFTGWLLFSLVMGAITEVGFLQQMLTSSSSIYINTLQELFASDIPIATYIRFNFTNEHVLSKRKWIQKILTNEGTEAFIGPFYEIQLFVKYFAYTKKQFKYRVMEEVVSPTMGAYVARRQSPYLAKINSLQVKVKEWGVSNPDPIETKKIILRSSAVTFESIRFIFVVYLIGCGMSVSAFLSELLYQRWYKERWIRSKVGKHVLVELYKSSFFENFGKIRFLLCESQFDLIKASREAWLFGLLDYVFVFETDQYQLASYNPFYDRLTVRNLTDVSEEDEFPNMLSNINGYPLRLMTLPDVSYIASGLRIKTSFDRVVKSSLRKYFNATVVKIAVKDNLDTFGIRRHLALTKSDFCIQTTIMRRFNIPRDLQRTTIYSSPHTTDPLVFLVPKYYQIKDFDVRLLLLHHSVIICVAFIVAYLDTLLRLNKKKTSTNFLYYVAVLYRNSLGNTHLRKSFVLAGWMIFSVVMGVITEANILQQILTSTTSSTINTVKDLAASNLSVITYVRFNVCNEVVLSKTHWAERILENKGTEAFVGSFYEMQLFINFYANLKIKFNYRIMDEYLLNTMGVYVVKRRSPYLDRINMLQIRVKEWGIKNPDPLKTHKITLKNTIVTFQKLKMLFCSYVSGAFVSCIAFMAELFLKGGNQGKK</sequence>
<feature type="transmembrane region" description="Helical" evidence="8">
    <location>
        <begin position="524"/>
        <end position="546"/>
    </location>
</feature>
<evidence type="ECO:0000256" key="3">
    <source>
        <dbReference type="ARBA" id="ARBA00022692"/>
    </source>
</evidence>
<evidence type="ECO:0000256" key="4">
    <source>
        <dbReference type="ARBA" id="ARBA00022989"/>
    </source>
</evidence>
<reference evidence="10" key="1">
    <citation type="submission" date="2020-08" db="EMBL/GenBank/DDBJ databases">
        <title>Genome sequencing and assembly of the red palm weevil Rhynchophorus ferrugineus.</title>
        <authorList>
            <person name="Dias G.B."/>
            <person name="Bergman C.M."/>
            <person name="Manee M."/>
        </authorList>
    </citation>
    <scope>NUCLEOTIDE SEQUENCE</scope>
    <source>
        <strain evidence="10">AA-2017</strain>
        <tissue evidence="10">Whole larva</tissue>
    </source>
</reference>
<evidence type="ECO:0000256" key="6">
    <source>
        <dbReference type="ARBA" id="ARBA00023170"/>
    </source>
</evidence>
<evidence type="ECO:0000256" key="7">
    <source>
        <dbReference type="ARBA" id="ARBA00023180"/>
    </source>
</evidence>
<organism evidence="10 11">
    <name type="scientific">Rhynchophorus ferrugineus</name>
    <name type="common">Red palm weevil</name>
    <name type="synonym">Curculio ferrugineus</name>
    <dbReference type="NCBI Taxonomy" id="354439"/>
    <lineage>
        <taxon>Eukaryota</taxon>
        <taxon>Metazoa</taxon>
        <taxon>Ecdysozoa</taxon>
        <taxon>Arthropoda</taxon>
        <taxon>Hexapoda</taxon>
        <taxon>Insecta</taxon>
        <taxon>Pterygota</taxon>
        <taxon>Neoptera</taxon>
        <taxon>Endopterygota</taxon>
        <taxon>Coleoptera</taxon>
        <taxon>Polyphaga</taxon>
        <taxon>Cucujiformia</taxon>
        <taxon>Curculionidae</taxon>
        <taxon>Dryophthorinae</taxon>
        <taxon>Rhynchophorus</taxon>
    </lineage>
</organism>
<feature type="chain" id="PRO_5032846056" evidence="9">
    <location>
        <begin position="20"/>
        <end position="1010"/>
    </location>
</feature>
<keyword evidence="5 8" id="KW-0472">Membrane</keyword>
<dbReference type="AlphaFoldDB" id="A0A834HRB7"/>
<dbReference type="GO" id="GO:0005886">
    <property type="term" value="C:plasma membrane"/>
    <property type="evidence" value="ECO:0007669"/>
    <property type="project" value="UniProtKB-SubCell"/>
</dbReference>
<protein>
    <submittedName>
        <fullName evidence="10">Uncharacterized protein</fullName>
    </submittedName>
</protein>
<keyword evidence="2" id="KW-1003">Cell membrane</keyword>